<organism evidence="2 3">
    <name type="scientific">Paracoccus pacificus</name>
    <dbReference type="NCBI Taxonomy" id="1463598"/>
    <lineage>
        <taxon>Bacteria</taxon>
        <taxon>Pseudomonadati</taxon>
        <taxon>Pseudomonadota</taxon>
        <taxon>Alphaproteobacteria</taxon>
        <taxon>Rhodobacterales</taxon>
        <taxon>Paracoccaceae</taxon>
        <taxon>Paracoccus</taxon>
    </lineage>
</organism>
<name>A0ABW4RDD6_9RHOB</name>
<reference evidence="3" key="1">
    <citation type="journal article" date="2019" name="Int. J. Syst. Evol. Microbiol.">
        <title>The Global Catalogue of Microorganisms (GCM) 10K type strain sequencing project: providing services to taxonomists for standard genome sequencing and annotation.</title>
        <authorList>
            <consortium name="The Broad Institute Genomics Platform"/>
            <consortium name="The Broad Institute Genome Sequencing Center for Infectious Disease"/>
            <person name="Wu L."/>
            <person name="Ma J."/>
        </authorList>
    </citation>
    <scope>NUCLEOTIDE SEQUENCE [LARGE SCALE GENOMIC DNA]</scope>
    <source>
        <strain evidence="3">CCUG 56029</strain>
    </source>
</reference>
<sequence>MMRVAALLALWGSALPALAEPASLQAFREEVAAQLLAGPIGAAEVAEYRARLADFTPEDRLRAIIFLRRSGIMEGAPLSLTALLKPARDTGDRK</sequence>
<dbReference type="EMBL" id="JBHUEN010000053">
    <property type="protein sequence ID" value="MFD1883729.1"/>
    <property type="molecule type" value="Genomic_DNA"/>
</dbReference>
<gene>
    <name evidence="2" type="ORF">ACFSCT_18625</name>
</gene>
<keyword evidence="1" id="KW-0732">Signal</keyword>
<dbReference type="Proteomes" id="UP001597213">
    <property type="component" value="Unassembled WGS sequence"/>
</dbReference>
<dbReference type="RefSeq" id="WP_379145295.1">
    <property type="nucleotide sequence ID" value="NZ_JBHUEN010000053.1"/>
</dbReference>
<proteinExistence type="predicted"/>
<evidence type="ECO:0000313" key="2">
    <source>
        <dbReference type="EMBL" id="MFD1883729.1"/>
    </source>
</evidence>
<protein>
    <recommendedName>
        <fullName evidence="4">Lytic murein transglycosylase</fullName>
    </recommendedName>
</protein>
<keyword evidence="3" id="KW-1185">Reference proteome</keyword>
<evidence type="ECO:0008006" key="4">
    <source>
        <dbReference type="Google" id="ProtNLM"/>
    </source>
</evidence>
<evidence type="ECO:0000313" key="3">
    <source>
        <dbReference type="Proteomes" id="UP001597213"/>
    </source>
</evidence>
<evidence type="ECO:0000256" key="1">
    <source>
        <dbReference type="SAM" id="SignalP"/>
    </source>
</evidence>
<accession>A0ABW4RDD6</accession>
<feature type="signal peptide" evidence="1">
    <location>
        <begin position="1"/>
        <end position="19"/>
    </location>
</feature>
<comment type="caution">
    <text evidence="2">The sequence shown here is derived from an EMBL/GenBank/DDBJ whole genome shotgun (WGS) entry which is preliminary data.</text>
</comment>
<feature type="chain" id="PRO_5045929731" description="Lytic murein transglycosylase" evidence="1">
    <location>
        <begin position="20"/>
        <end position="94"/>
    </location>
</feature>